<evidence type="ECO:0000256" key="1">
    <source>
        <dbReference type="ARBA" id="ARBA00004496"/>
    </source>
</evidence>
<dbReference type="PANTHER" id="PTHR22706:SF1">
    <property type="entry name" value="ASSEMBLY FACTOR FOR SPINDLE MICROTUBULES"/>
    <property type="match status" value="1"/>
</dbReference>
<reference evidence="11 12" key="1">
    <citation type="submission" date="2024-10" db="EMBL/GenBank/DDBJ databases">
        <title>Updated reference genomes for cyclostephanoid diatoms.</title>
        <authorList>
            <person name="Roberts W.R."/>
            <person name="Alverson A.J."/>
        </authorList>
    </citation>
    <scope>NUCLEOTIDE SEQUENCE [LARGE SCALE GENOMIC DNA]</scope>
    <source>
        <strain evidence="11 12">AJA010-31</strain>
    </source>
</reference>
<keyword evidence="3" id="KW-0677">Repeat</keyword>
<dbReference type="InterPro" id="IPR051185">
    <property type="entry name" value="ASPM"/>
</dbReference>
<dbReference type="SUPFAM" id="SSF53474">
    <property type="entry name" value="alpha/beta-Hydrolases"/>
    <property type="match status" value="1"/>
</dbReference>
<dbReference type="InterPro" id="IPR001789">
    <property type="entry name" value="Sig_transdc_resp-reg_receiver"/>
</dbReference>
<feature type="region of interest" description="Disordered" evidence="8">
    <location>
        <begin position="869"/>
        <end position="907"/>
    </location>
</feature>
<dbReference type="InterPro" id="IPR029058">
    <property type="entry name" value="AB_hydrolase_fold"/>
</dbReference>
<dbReference type="InterPro" id="IPR000048">
    <property type="entry name" value="IQ_motif_EF-hand-BS"/>
</dbReference>
<gene>
    <name evidence="11" type="ORF">ACHAWO_000327</name>
</gene>
<name>A0ABD3MWX9_9STRA</name>
<comment type="subcellular location">
    <subcellularLocation>
        <location evidence="1">Cytoplasm</location>
    </subcellularLocation>
</comment>
<dbReference type="SMART" id="SM00015">
    <property type="entry name" value="IQ"/>
    <property type="match status" value="6"/>
</dbReference>
<feature type="region of interest" description="Disordered" evidence="8">
    <location>
        <begin position="424"/>
        <end position="478"/>
    </location>
</feature>
<evidence type="ECO:0000256" key="3">
    <source>
        <dbReference type="ARBA" id="ARBA00022737"/>
    </source>
</evidence>
<dbReference type="InterPro" id="IPR036770">
    <property type="entry name" value="Ankyrin_rpt-contain_sf"/>
</dbReference>
<dbReference type="Gene3D" id="1.20.5.190">
    <property type="match status" value="2"/>
</dbReference>
<organism evidence="11 12">
    <name type="scientific">Cyclotella atomus</name>
    <dbReference type="NCBI Taxonomy" id="382360"/>
    <lineage>
        <taxon>Eukaryota</taxon>
        <taxon>Sar</taxon>
        <taxon>Stramenopiles</taxon>
        <taxon>Ochrophyta</taxon>
        <taxon>Bacillariophyta</taxon>
        <taxon>Coscinodiscophyceae</taxon>
        <taxon>Thalassiosirophycidae</taxon>
        <taxon>Stephanodiscales</taxon>
        <taxon>Stephanodiscaceae</taxon>
        <taxon>Cyclotella</taxon>
    </lineage>
</organism>
<evidence type="ECO:0000256" key="5">
    <source>
        <dbReference type="PROSITE-ProRule" id="PRU00023"/>
    </source>
</evidence>
<evidence type="ECO:0000256" key="2">
    <source>
        <dbReference type="ARBA" id="ARBA00022490"/>
    </source>
</evidence>
<dbReference type="PROSITE" id="PS50110">
    <property type="entry name" value="RESPONSE_REGULATORY"/>
    <property type="match status" value="1"/>
</dbReference>
<evidence type="ECO:0000259" key="10">
    <source>
        <dbReference type="PROSITE" id="PS50110"/>
    </source>
</evidence>
<comment type="caution">
    <text evidence="6">Lacks conserved residue(s) required for the propagation of feature annotation.</text>
</comment>
<sequence>MNRQPCRGGFCHLHLPTSANTPPCNFKQKLSKREKRLLKSIQRDRATKLLQWTLREEEYSRLDENGDLVRLRVRDCRTDGVGCWVKNEAVRLARLEHRPELAQLAIAEFASQMDEDGGCAVSASNDCSPVMIELPSQDDDGLLDNALVCGVCSTVYHLLEQARELLNSVETQQHHAEFVPDAENDNVECNNNDGSPLEDQTATINRVDDIPTSSVKKSKTEGPNSQQWAYAKQESLQSRSPSFHGPVNAWSDGPPPATFVGKKRDRKQMEENSKVHILIAESDDVSPTTLKLAQRLLEKQGYKVDTSTTGAECIKSLEKKTYSILLINENLPGKDAASVGRLIRKREELEGVTVKMKMLVMVQRILAINYHDYDEIDVDGFFPKPLEGAKLLPSVEKAAAQYFRDVRLAAERASAEKARRLALEMQLQKQQEDRTSVETKQQAPAAPSAQSPNHFLPKRQGKRDKKKKAKKSHMTGKLKRQDPIAFESTFQYDENTSFPYAILYNGSETDENDPPDDTGQQQQAPWCNLIVCQDVFDTYERFKIFFLPMVARYSGMRILLWNYPGQAFTTFSDDVNLNNKYHADCLFKLLDHTKAEGRFDKSSPFFVMAHGSGASIATYFASAYHTTSLRGLVLINGLSHVDSHYASVFHDCRNVFSCSPESRPDLPVYFYARFLFSPSYLRKTSSSLALNVYTAVHNPITLNGRKRLCQGVLNHVDTRPLLKDIASPIVSVHGENAALVRVMHATEYLNGRRNCPTIPQALRGGNRTAILMMKGGHELIQERKDQIALLIEQILTGYHDKIREPASLDEIHPAEVKVVKENPGQHKTKAAYNPKTKTFEDKFIDNVLKESRGGRSSWDIYQEEIMMEHQANSQNKSPSQANIMKKDQQPQQQPKATKENKGFDPNDYPEVKEYMAWRIRRHKKRLAALDRSARVIQSALRCFMAKTMMNRVRKEKAATKIQRYMRGSMGRKLFRTKKKELWAARFVQRTLRGHRARCVSYSKRMKRNAQINVARMLRGIAARRRFQAVLRRREWAATKIQSLCRRHSATLLKKYHRRRRDASTVVQKLYRGHRGRKKAALERNKYIFSRSQNSGIEIGRQLLAEHKLHATKIQSELSLLNQEKNKLEKQIEFHLSEISTFDQTISDLEKKMHEVSKFEREIFGLLASPRQVQLQEEKRRMDEEFSETLKKISDRRDQLEQLEKKFQQLMITRQEKFGQLKSLEGKLAVLLDAQDSALERIRKKKEEKIDSIVQSQSHTTPAARPSSARRPAHNPSQSDYNHIYYNHGPSEKEKTEAAKLIDSTEQMMKFGFMSMSLTYFSSLNMMKAMQKVGANDTVAHHGSLPTSLQPPNNMAMAQQSQDKAAALKMESWSINDVSKWLASISLSQYQSAFKEGAVDGSFLCELTDDDLKNTLGVEHRLHRKKLLFSIHCLKSYAEAHSSHSAMPSPMTTHNYGLNGGSSPNYENSRYAATVKGSNESYYSSQERNYESSVASPNKAASVLDILTPTKVEQRNVPLCDLEQLRSWVRHQKHENIREALNNVADAPFHTRHIRVQFTEEIGTSYTIDYERVPFNLNKGDEHGNTLMHIVAQTGNIRIGKLLIRKGANPNHQNKQGQTPGHFAVAYHFFDFASWLFDENGGGADDLLTNIYDLGPYDGLE</sequence>
<dbReference type="CDD" id="cd23767">
    <property type="entry name" value="IQCD"/>
    <property type="match status" value="2"/>
</dbReference>
<dbReference type="EMBL" id="JALLPJ020001347">
    <property type="protein sequence ID" value="KAL3768415.1"/>
    <property type="molecule type" value="Genomic_DNA"/>
</dbReference>
<keyword evidence="5" id="KW-0040">ANK repeat</keyword>
<evidence type="ECO:0000256" key="8">
    <source>
        <dbReference type="SAM" id="MobiDB-lite"/>
    </source>
</evidence>
<evidence type="ECO:0000256" key="6">
    <source>
        <dbReference type="PROSITE-ProRule" id="PRU00169"/>
    </source>
</evidence>
<feature type="coiled-coil region" evidence="7">
    <location>
        <begin position="1185"/>
        <end position="1212"/>
    </location>
</feature>
<evidence type="ECO:0000313" key="12">
    <source>
        <dbReference type="Proteomes" id="UP001530400"/>
    </source>
</evidence>
<dbReference type="PROSITE" id="PS50105">
    <property type="entry name" value="SAM_DOMAIN"/>
    <property type="match status" value="1"/>
</dbReference>
<feature type="coiled-coil region" evidence="7">
    <location>
        <begin position="1110"/>
        <end position="1137"/>
    </location>
</feature>
<accession>A0ABD3MWX9</accession>
<dbReference type="Pfam" id="PF00536">
    <property type="entry name" value="SAM_1"/>
    <property type="match status" value="1"/>
</dbReference>
<dbReference type="SMART" id="SM00248">
    <property type="entry name" value="ANK"/>
    <property type="match status" value="2"/>
</dbReference>
<dbReference type="SUPFAM" id="SSF47769">
    <property type="entry name" value="SAM/Pointed domain"/>
    <property type="match status" value="1"/>
</dbReference>
<evidence type="ECO:0000259" key="9">
    <source>
        <dbReference type="PROSITE" id="PS50105"/>
    </source>
</evidence>
<feature type="domain" description="Response regulatory" evidence="10">
    <location>
        <begin position="279"/>
        <end position="399"/>
    </location>
</feature>
<proteinExistence type="predicted"/>
<dbReference type="Gene3D" id="1.25.40.20">
    <property type="entry name" value="Ankyrin repeat-containing domain"/>
    <property type="match status" value="1"/>
</dbReference>
<protein>
    <submittedName>
        <fullName evidence="11">Uncharacterized protein</fullName>
    </submittedName>
</protein>
<feature type="repeat" description="ANK" evidence="5">
    <location>
        <begin position="1582"/>
        <end position="1614"/>
    </location>
</feature>
<evidence type="ECO:0000256" key="7">
    <source>
        <dbReference type="SAM" id="Coils"/>
    </source>
</evidence>
<dbReference type="PROSITE" id="PS50096">
    <property type="entry name" value="IQ"/>
    <property type="match status" value="5"/>
</dbReference>
<feature type="region of interest" description="Disordered" evidence="8">
    <location>
        <begin position="178"/>
        <end position="255"/>
    </location>
</feature>
<dbReference type="InterPro" id="IPR002110">
    <property type="entry name" value="Ankyrin_rpt"/>
</dbReference>
<keyword evidence="4" id="KW-0112">Calmodulin-binding</keyword>
<keyword evidence="7" id="KW-0175">Coiled coil</keyword>
<dbReference type="PANTHER" id="PTHR22706">
    <property type="entry name" value="ASSEMBLY FACTOR FOR SPINDLE MICROTUBULES"/>
    <property type="match status" value="1"/>
</dbReference>
<dbReference type="PROSITE" id="PS50297">
    <property type="entry name" value="ANK_REP_REGION"/>
    <property type="match status" value="1"/>
</dbReference>
<evidence type="ECO:0000256" key="4">
    <source>
        <dbReference type="ARBA" id="ARBA00022860"/>
    </source>
</evidence>
<dbReference type="Gene3D" id="3.40.50.1820">
    <property type="entry name" value="alpha/beta hydrolase"/>
    <property type="match status" value="1"/>
</dbReference>
<feature type="compositionally biased region" description="Polar residues" evidence="8">
    <location>
        <begin position="870"/>
        <end position="882"/>
    </location>
</feature>
<feature type="domain" description="SAM" evidence="9">
    <location>
        <begin position="1372"/>
        <end position="1436"/>
    </location>
</feature>
<feature type="compositionally biased region" description="Polar residues" evidence="8">
    <location>
        <begin position="187"/>
        <end position="204"/>
    </location>
</feature>
<dbReference type="Proteomes" id="UP001530400">
    <property type="component" value="Unassembled WGS sequence"/>
</dbReference>
<feature type="compositionally biased region" description="Basic and acidic residues" evidence="8">
    <location>
        <begin position="896"/>
        <end position="907"/>
    </location>
</feature>
<dbReference type="Pfam" id="PF00612">
    <property type="entry name" value="IQ"/>
    <property type="match status" value="2"/>
</dbReference>
<dbReference type="InterPro" id="IPR013761">
    <property type="entry name" value="SAM/pointed_sf"/>
</dbReference>
<dbReference type="InterPro" id="IPR001660">
    <property type="entry name" value="SAM"/>
</dbReference>
<dbReference type="SUPFAM" id="SSF48403">
    <property type="entry name" value="Ankyrin repeat"/>
    <property type="match status" value="1"/>
</dbReference>
<dbReference type="GO" id="GO:0005737">
    <property type="term" value="C:cytoplasm"/>
    <property type="evidence" value="ECO:0007669"/>
    <property type="project" value="UniProtKB-SubCell"/>
</dbReference>
<feature type="region of interest" description="Disordered" evidence="8">
    <location>
        <begin position="1248"/>
        <end position="1288"/>
    </location>
</feature>
<feature type="compositionally biased region" description="Low complexity" evidence="8">
    <location>
        <begin position="441"/>
        <end position="452"/>
    </location>
</feature>
<dbReference type="Pfam" id="PF12796">
    <property type="entry name" value="Ank_2"/>
    <property type="match status" value="1"/>
</dbReference>
<dbReference type="SMART" id="SM00454">
    <property type="entry name" value="SAM"/>
    <property type="match status" value="1"/>
</dbReference>
<dbReference type="Gene3D" id="3.40.50.2300">
    <property type="match status" value="1"/>
</dbReference>
<dbReference type="GO" id="GO:0005516">
    <property type="term" value="F:calmodulin binding"/>
    <property type="evidence" value="ECO:0007669"/>
    <property type="project" value="UniProtKB-KW"/>
</dbReference>
<evidence type="ECO:0000313" key="11">
    <source>
        <dbReference type="EMBL" id="KAL3768415.1"/>
    </source>
</evidence>
<dbReference type="SUPFAM" id="SSF52172">
    <property type="entry name" value="CheY-like"/>
    <property type="match status" value="1"/>
</dbReference>
<keyword evidence="2" id="KW-0963">Cytoplasm</keyword>
<dbReference type="Gene3D" id="1.10.150.50">
    <property type="entry name" value="Transcription Factor, Ets-1"/>
    <property type="match status" value="1"/>
</dbReference>
<keyword evidence="12" id="KW-1185">Reference proteome</keyword>
<comment type="caution">
    <text evidence="11">The sequence shown here is derived from an EMBL/GenBank/DDBJ whole genome shotgun (WGS) entry which is preliminary data.</text>
</comment>
<feature type="compositionally biased region" description="Polar residues" evidence="8">
    <location>
        <begin position="211"/>
        <end position="241"/>
    </location>
</feature>
<dbReference type="InterPro" id="IPR011006">
    <property type="entry name" value="CheY-like_superfamily"/>
</dbReference>
<dbReference type="PROSITE" id="PS50088">
    <property type="entry name" value="ANK_REPEAT"/>
    <property type="match status" value="1"/>
</dbReference>
<feature type="compositionally biased region" description="Basic residues" evidence="8">
    <location>
        <begin position="456"/>
        <end position="478"/>
    </location>
</feature>